<keyword evidence="3 6" id="KW-0812">Transmembrane</keyword>
<gene>
    <name evidence="7" type="ORF">TeGR_g6341</name>
</gene>
<keyword evidence="8" id="KW-1185">Reference proteome</keyword>
<comment type="subcellular location">
    <subcellularLocation>
        <location evidence="1">Membrane</location>
        <topology evidence="1">Multi-pass membrane protein</topology>
    </subcellularLocation>
</comment>
<dbReference type="PANTHER" id="PTHR31585:SF0">
    <property type="entry name" value="FOLATE-BIOPTERIN TRANSPORTER 1, CHLOROPLASTIC"/>
    <property type="match status" value="1"/>
</dbReference>
<evidence type="ECO:0000256" key="2">
    <source>
        <dbReference type="ARBA" id="ARBA00022448"/>
    </source>
</evidence>
<feature type="transmembrane region" description="Helical" evidence="6">
    <location>
        <begin position="175"/>
        <end position="197"/>
    </location>
</feature>
<name>A0ABQ6N5Q8_9STRA</name>
<dbReference type="Proteomes" id="UP001165060">
    <property type="component" value="Unassembled WGS sequence"/>
</dbReference>
<keyword evidence="5 6" id="KW-0472">Membrane</keyword>
<evidence type="ECO:0000313" key="7">
    <source>
        <dbReference type="EMBL" id="GMI40622.1"/>
    </source>
</evidence>
<keyword evidence="4 6" id="KW-1133">Transmembrane helix</keyword>
<feature type="transmembrane region" description="Helical" evidence="6">
    <location>
        <begin position="50"/>
        <end position="71"/>
    </location>
</feature>
<keyword evidence="2" id="KW-0813">Transport</keyword>
<feature type="transmembrane region" description="Helical" evidence="6">
    <location>
        <begin position="136"/>
        <end position="155"/>
    </location>
</feature>
<proteinExistence type="predicted"/>
<evidence type="ECO:0000313" key="8">
    <source>
        <dbReference type="Proteomes" id="UP001165060"/>
    </source>
</evidence>
<comment type="caution">
    <text evidence="7">The sequence shown here is derived from an EMBL/GenBank/DDBJ whole genome shotgun (WGS) entry which is preliminary data.</text>
</comment>
<sequence length="229" mass="25155">TPNTAWNSYLQLTLHFPAWFLGFIALVGSLLTFLGIVAYKRYFFKSSWRFIYSFSSIATTLFSCMQLILIFQLNTRYLGISNYPFAMGDDVLYSMLTTFGNIALTVASSMGSWCAKIWDVSNEALKAHQLDGLWKLALLTSLLPIVPLTLLHLLPKDSKQQKQLQKNTERSKVGGVVFLTVLASSLVLVLANAVLILKAAAAARAPDAHAGAHAAEGSHWSGGRLPLFV</sequence>
<protein>
    <submittedName>
        <fullName evidence="7">Uncharacterized protein</fullName>
    </submittedName>
</protein>
<reference evidence="7 8" key="1">
    <citation type="journal article" date="2023" name="Commun. Biol.">
        <title>Genome analysis of Parmales, the sister group of diatoms, reveals the evolutionary specialization of diatoms from phago-mixotrophs to photoautotrophs.</title>
        <authorList>
            <person name="Ban H."/>
            <person name="Sato S."/>
            <person name="Yoshikawa S."/>
            <person name="Yamada K."/>
            <person name="Nakamura Y."/>
            <person name="Ichinomiya M."/>
            <person name="Sato N."/>
            <person name="Blanc-Mathieu R."/>
            <person name="Endo H."/>
            <person name="Kuwata A."/>
            <person name="Ogata H."/>
        </authorList>
    </citation>
    <scope>NUCLEOTIDE SEQUENCE [LARGE SCALE GENOMIC DNA]</scope>
</reference>
<accession>A0ABQ6N5Q8</accession>
<organism evidence="7 8">
    <name type="scientific">Tetraparma gracilis</name>
    <dbReference type="NCBI Taxonomy" id="2962635"/>
    <lineage>
        <taxon>Eukaryota</taxon>
        <taxon>Sar</taxon>
        <taxon>Stramenopiles</taxon>
        <taxon>Ochrophyta</taxon>
        <taxon>Bolidophyceae</taxon>
        <taxon>Parmales</taxon>
        <taxon>Triparmaceae</taxon>
        <taxon>Tetraparma</taxon>
    </lineage>
</organism>
<feature type="non-terminal residue" evidence="7">
    <location>
        <position position="1"/>
    </location>
</feature>
<evidence type="ECO:0000256" key="6">
    <source>
        <dbReference type="SAM" id="Phobius"/>
    </source>
</evidence>
<dbReference type="EMBL" id="BRYB01002169">
    <property type="protein sequence ID" value="GMI40622.1"/>
    <property type="molecule type" value="Genomic_DNA"/>
</dbReference>
<evidence type="ECO:0000256" key="1">
    <source>
        <dbReference type="ARBA" id="ARBA00004141"/>
    </source>
</evidence>
<dbReference type="InterPro" id="IPR039309">
    <property type="entry name" value="BT1"/>
</dbReference>
<dbReference type="PANTHER" id="PTHR31585">
    <property type="entry name" value="FOLATE-BIOPTERIN TRANSPORTER 1, CHLOROPLASTIC"/>
    <property type="match status" value="1"/>
</dbReference>
<evidence type="ECO:0000256" key="4">
    <source>
        <dbReference type="ARBA" id="ARBA00022989"/>
    </source>
</evidence>
<feature type="transmembrane region" description="Helical" evidence="6">
    <location>
        <begin position="91"/>
        <end position="115"/>
    </location>
</feature>
<dbReference type="Pfam" id="PF03092">
    <property type="entry name" value="BT1"/>
    <property type="match status" value="1"/>
</dbReference>
<feature type="transmembrane region" description="Helical" evidence="6">
    <location>
        <begin position="16"/>
        <end position="38"/>
    </location>
</feature>
<evidence type="ECO:0000256" key="5">
    <source>
        <dbReference type="ARBA" id="ARBA00023136"/>
    </source>
</evidence>
<evidence type="ECO:0000256" key="3">
    <source>
        <dbReference type="ARBA" id="ARBA00022692"/>
    </source>
</evidence>